<sequence>MNRDFVSLLPPEIVVLILSFLDPPALATCSLVSKKWKAFADLEEPWRVISLRNSYSLPGELKPDGPLARFSSSTLTRYYDDCTSFRAICGKRWQLERTWRGTDQPTNQAFRPSQKLLRLRPTKRRLAAAGPSEDVWRLKLDPAERTVLSTGIDGGVRVMDYETEEILWEIPKTQTRRSPHLEFSQGWMIFDRGGLGHFEVWRSERLIQDLGRPPRRGHYQMYTILNSPRSIRAYRFQFPMLAAATLDGGVLFFDVPRKEVVQTIDISQSAHRDANVNYIDFDDEYVFLVGTGAKCVTVFSRETGEMVWSLGSHFEQGKQAPVTWKPDEVVPGETKAPFYLKSLSKTQPSPWCAGPNRMNLAQRTLTPIQVWTAIHPDLKTNTLLVLGQGNLLLLRDYKQFFKDTSKRPDHFSDFYFRRIEGILDDDDEIDTGGALGMLDLFGWQAQPDAQLTVADGKAFLVNGWPILIDLEHEGPPPAEREREMEGERAGEGNSRSGDSDSISYTGTSTESEEEESGESISETDSSRRLNGAPSNLGKASGDVTTSGSSRVSTEKREEGAKIVDSSPFTVYENVGKAIVTFFPGGAWTSSLYGCSCAQMDETGLYYVENYQAEDQEVVEVSCFDFTVPDPMIPTSDSEEGKETWRRKGREADEEQEEDPPFHAAETSRQDWERLASSWD</sequence>
<gene>
    <name evidence="1" type="ORF">IE53DRAFT_387168</name>
</gene>
<evidence type="ECO:0000313" key="1">
    <source>
        <dbReference type="EMBL" id="PWN50513.1"/>
    </source>
</evidence>
<name>A0ACD0NXB2_9BASI</name>
<accession>A0ACD0NXB2</accession>
<organism evidence="1 2">
    <name type="scientific">Violaceomyces palustris</name>
    <dbReference type="NCBI Taxonomy" id="1673888"/>
    <lineage>
        <taxon>Eukaryota</taxon>
        <taxon>Fungi</taxon>
        <taxon>Dikarya</taxon>
        <taxon>Basidiomycota</taxon>
        <taxon>Ustilaginomycotina</taxon>
        <taxon>Ustilaginomycetes</taxon>
        <taxon>Violaceomycetales</taxon>
        <taxon>Violaceomycetaceae</taxon>
        <taxon>Violaceomyces</taxon>
    </lineage>
</organism>
<proteinExistence type="predicted"/>
<evidence type="ECO:0000313" key="2">
    <source>
        <dbReference type="Proteomes" id="UP000245626"/>
    </source>
</evidence>
<reference evidence="1 2" key="1">
    <citation type="journal article" date="2018" name="Mol. Biol. Evol.">
        <title>Broad Genomic Sampling Reveals a Smut Pathogenic Ancestry of the Fungal Clade Ustilaginomycotina.</title>
        <authorList>
            <person name="Kijpornyongpan T."/>
            <person name="Mondo S.J."/>
            <person name="Barry K."/>
            <person name="Sandor L."/>
            <person name="Lee J."/>
            <person name="Lipzen A."/>
            <person name="Pangilinan J."/>
            <person name="LaButti K."/>
            <person name="Hainaut M."/>
            <person name="Henrissat B."/>
            <person name="Grigoriev I.V."/>
            <person name="Spatafora J.W."/>
            <person name="Aime M.C."/>
        </authorList>
    </citation>
    <scope>NUCLEOTIDE SEQUENCE [LARGE SCALE GENOMIC DNA]</scope>
    <source>
        <strain evidence="1 2">SA 807</strain>
    </source>
</reference>
<dbReference type="Proteomes" id="UP000245626">
    <property type="component" value="Unassembled WGS sequence"/>
</dbReference>
<protein>
    <submittedName>
        <fullName evidence="1">Uncharacterized protein</fullName>
    </submittedName>
</protein>
<dbReference type="EMBL" id="KZ819924">
    <property type="protein sequence ID" value="PWN50513.1"/>
    <property type="molecule type" value="Genomic_DNA"/>
</dbReference>
<keyword evidence="2" id="KW-1185">Reference proteome</keyword>